<dbReference type="EMBL" id="DS990641">
    <property type="protein sequence ID" value="EGC48643.1"/>
    <property type="molecule type" value="Genomic_DNA"/>
</dbReference>
<reference evidence="2" key="1">
    <citation type="submission" date="2008-07" db="EMBL/GenBank/DDBJ databases">
        <title>Annotation of Ajellomyces capsulatus strain H88.</title>
        <authorList>
            <person name="Champion M."/>
            <person name="Cuomo C."/>
            <person name="Ma L.-J."/>
            <person name="Henn M.R."/>
            <person name="Sil A."/>
            <person name="Goldman B."/>
            <person name="Young S.K."/>
            <person name="Kodira C.D."/>
            <person name="Zeng Q."/>
            <person name="Koehrsen M."/>
            <person name="Alvarado L."/>
            <person name="Berlin A."/>
            <person name="Borenstein D."/>
            <person name="Chen Z."/>
            <person name="Engels R."/>
            <person name="Freedman E."/>
            <person name="Gellesch M."/>
            <person name="Goldberg J."/>
            <person name="Griggs A."/>
            <person name="Gujja S."/>
            <person name="Heiman D."/>
            <person name="Hepburn T."/>
            <person name="Howarth C."/>
            <person name="Jen D."/>
            <person name="Larson L."/>
            <person name="Lewis B."/>
            <person name="Mehta T."/>
            <person name="Park D."/>
            <person name="Pearson M."/>
            <person name="Roberts A."/>
            <person name="Saif S."/>
            <person name="Shea T."/>
            <person name="Shenoy N."/>
            <person name="Sisk P."/>
            <person name="Stolte C."/>
            <person name="Sykes S."/>
            <person name="Walk T."/>
            <person name="White J."/>
            <person name="Yandava C."/>
            <person name="Klein B."/>
            <person name="McEwen J.G."/>
            <person name="Puccia R."/>
            <person name="Goldman G.H."/>
            <person name="Felipe M.S."/>
            <person name="Nino-Vega G."/>
            <person name="San-Blas G."/>
            <person name="Taylor J."/>
            <person name="Mendoza L."/>
            <person name="Galagan J."/>
            <person name="Nusbaum C."/>
            <person name="Birren B."/>
        </authorList>
    </citation>
    <scope>NUCLEOTIDE SEQUENCE [LARGE SCALE GENOMIC DNA]</scope>
    <source>
        <strain evidence="2">H88</strain>
    </source>
</reference>
<organism evidence="2">
    <name type="scientific">Ajellomyces capsulatus (strain H88)</name>
    <name type="common">Darling's disease fungus</name>
    <name type="synonym">Histoplasma capsulatum</name>
    <dbReference type="NCBI Taxonomy" id="544711"/>
    <lineage>
        <taxon>Eukaryota</taxon>
        <taxon>Fungi</taxon>
        <taxon>Dikarya</taxon>
        <taxon>Ascomycota</taxon>
        <taxon>Pezizomycotina</taxon>
        <taxon>Eurotiomycetes</taxon>
        <taxon>Eurotiomycetidae</taxon>
        <taxon>Onygenales</taxon>
        <taxon>Ajellomycetaceae</taxon>
        <taxon>Histoplasma</taxon>
    </lineage>
</organism>
<protein>
    <submittedName>
        <fullName evidence="1">Predicted protein</fullName>
    </submittedName>
</protein>
<dbReference type="Proteomes" id="UP000008142">
    <property type="component" value="Unassembled WGS sequence"/>
</dbReference>
<gene>
    <name evidence="1" type="ORF">HCEG_07858</name>
</gene>
<accession>F0URW6</accession>
<name>F0URW6_AJEC8</name>
<evidence type="ECO:0000313" key="2">
    <source>
        <dbReference type="Proteomes" id="UP000008142"/>
    </source>
</evidence>
<sequence>MADTTEAFSTTLSHHSHISFCTSFKFNMNVDQFKEQMFWNCQAQDKYARKGLLGLKFYPNLSLYSKSADADDDAVKAFLSNVNTLPISIHLFIVINESSMISNAEDLA</sequence>
<proteinExistence type="predicted"/>
<evidence type="ECO:0000313" key="1">
    <source>
        <dbReference type="EMBL" id="EGC48643.1"/>
    </source>
</evidence>
<dbReference type="HOGENOM" id="CLU_2319674_0_0_1"/>
<dbReference type="AlphaFoldDB" id="F0URW6"/>